<sequence length="55" mass="5980">MSLRFSGMPSGLAEAYRAGAIWIAARMVEAARGDLNAHLAHRVSCLEDEHAKLEV</sequence>
<name>A0A933NYK8_9HYPH</name>
<gene>
    <name evidence="1" type="ORF">HY834_11595</name>
</gene>
<evidence type="ECO:0000313" key="2">
    <source>
        <dbReference type="Proteomes" id="UP000782610"/>
    </source>
</evidence>
<protein>
    <submittedName>
        <fullName evidence="1">Uncharacterized protein</fullName>
    </submittedName>
</protein>
<organism evidence="1 2">
    <name type="scientific">Devosia nanyangense</name>
    <dbReference type="NCBI Taxonomy" id="1228055"/>
    <lineage>
        <taxon>Bacteria</taxon>
        <taxon>Pseudomonadati</taxon>
        <taxon>Pseudomonadota</taxon>
        <taxon>Alphaproteobacteria</taxon>
        <taxon>Hyphomicrobiales</taxon>
        <taxon>Devosiaceae</taxon>
        <taxon>Devosia</taxon>
    </lineage>
</organism>
<reference evidence="1" key="1">
    <citation type="submission" date="2020-07" db="EMBL/GenBank/DDBJ databases">
        <title>Huge and variable diversity of episymbiotic CPR bacteria and DPANN archaea in groundwater ecosystems.</title>
        <authorList>
            <person name="He C.Y."/>
            <person name="Keren R."/>
            <person name="Whittaker M."/>
            <person name="Farag I.F."/>
            <person name="Doudna J."/>
            <person name="Cate J.H.D."/>
            <person name="Banfield J.F."/>
        </authorList>
    </citation>
    <scope>NUCLEOTIDE SEQUENCE</scope>
    <source>
        <strain evidence="1">NC_groundwater_1586_Pr3_B-0.1um_66_15</strain>
    </source>
</reference>
<comment type="caution">
    <text evidence="1">The sequence shown here is derived from an EMBL/GenBank/DDBJ whole genome shotgun (WGS) entry which is preliminary data.</text>
</comment>
<dbReference type="Proteomes" id="UP000782610">
    <property type="component" value="Unassembled WGS sequence"/>
</dbReference>
<evidence type="ECO:0000313" key="1">
    <source>
        <dbReference type="EMBL" id="MBI4922385.1"/>
    </source>
</evidence>
<dbReference type="EMBL" id="JACRAF010000031">
    <property type="protein sequence ID" value="MBI4922385.1"/>
    <property type="molecule type" value="Genomic_DNA"/>
</dbReference>
<dbReference type="AlphaFoldDB" id="A0A933NYK8"/>
<accession>A0A933NYK8</accession>
<proteinExistence type="predicted"/>